<dbReference type="InterPro" id="IPR028889">
    <property type="entry name" value="USP"/>
</dbReference>
<keyword evidence="8" id="KW-1133">Transmembrane helix</keyword>
<sequence length="604" mass="67827">MKHKREVSIYQLINNIKNGYQVLFLSKGSSKSFTLQSILAGALGLGVGLAGLCWSRRDGYFLLPWPSNQNESSTESLATVAGLRNLGNNCFLNCILQSLASSRCFLPFLQNLLALDDVGNELKAETLPLVVSLTSLLEELCVVHNEKTVVNPRNVMLAMGQHVQDFNLMRQQDAAEAFIHLLSSLEKEIIEHFIHLQHGGSLADITALSSRIYNQEKGTPHEFEKWKKLFIGPFDAVIGSYLRCHTCSNMLSMDLEFLRSLPLSPVLDRHADIMEGCSLFDCLRHFTKLERVDDYRCGRCWHAAALKQLSYRTEKDEVKIKRLSDCVKHDSCDCKDLFRDEEISWTVISHALKKLSIIKCPKVLCFHLQRASMNCHGELVKLQGHISFPLFLDLSAFVETATKLGQLTSVKYMHNNMKAQDCAFSRPIGHLLKQQDMRMLQHFYRIVGQNPSVVSSSEIKFEVPSGELLGSNLLEAASVDNSEKTVTELAADLDQACIIPERGYSEKVEITRSSASCMYHLCSVVEHYGRPGSGHYAVYRKMASQLSFGAAGELPDSMNGSWVYISDTKVKRISLEDVLAAEASLLFYEKVEADIHESEFRNPT</sequence>
<dbReference type="Gene3D" id="3.90.70.10">
    <property type="entry name" value="Cysteine proteinases"/>
    <property type="match status" value="1"/>
</dbReference>
<evidence type="ECO:0000256" key="5">
    <source>
        <dbReference type="ARBA" id="ARBA00022801"/>
    </source>
</evidence>
<comment type="catalytic activity">
    <reaction evidence="1 7">
        <text>Thiol-dependent hydrolysis of ester, thioester, amide, peptide and isopeptide bonds formed by the C-terminal Gly of ubiquitin (a 76-residue protein attached to proteins as an intracellular targeting signal).</text>
        <dbReference type="EC" id="3.4.19.12"/>
    </reaction>
</comment>
<comment type="caution">
    <text evidence="10">The sequence shown here is derived from an EMBL/GenBank/DDBJ whole genome shotgun (WGS) entry which is preliminary data.</text>
</comment>
<dbReference type="InterPro" id="IPR001394">
    <property type="entry name" value="Peptidase_C19_UCH"/>
</dbReference>
<dbReference type="EC" id="3.4.19.12" evidence="7"/>
<reference evidence="10 11" key="1">
    <citation type="journal article" date="2021" name="Hortic Res">
        <title>Chromosome-scale assembly of the Dendrobium chrysotoxum genome enhances the understanding of orchid evolution.</title>
        <authorList>
            <person name="Zhang Y."/>
            <person name="Zhang G.Q."/>
            <person name="Zhang D."/>
            <person name="Liu X.D."/>
            <person name="Xu X.Y."/>
            <person name="Sun W.H."/>
            <person name="Yu X."/>
            <person name="Zhu X."/>
            <person name="Wang Z.W."/>
            <person name="Zhao X."/>
            <person name="Zhong W.Y."/>
            <person name="Chen H."/>
            <person name="Yin W.L."/>
            <person name="Huang T."/>
            <person name="Niu S.C."/>
            <person name="Liu Z.J."/>
        </authorList>
    </citation>
    <scope>NUCLEOTIDE SEQUENCE [LARGE SCALE GENOMIC DNA]</scope>
    <source>
        <strain evidence="10">Lindl</strain>
    </source>
</reference>
<dbReference type="PROSITE" id="PS00973">
    <property type="entry name" value="USP_2"/>
    <property type="match status" value="1"/>
</dbReference>
<dbReference type="Pfam" id="PF00443">
    <property type="entry name" value="UCH"/>
    <property type="match status" value="1"/>
</dbReference>
<dbReference type="GO" id="GO:0005634">
    <property type="term" value="C:nucleus"/>
    <property type="evidence" value="ECO:0007669"/>
    <property type="project" value="TreeGrafter"/>
</dbReference>
<evidence type="ECO:0000256" key="1">
    <source>
        <dbReference type="ARBA" id="ARBA00000707"/>
    </source>
</evidence>
<evidence type="ECO:0000256" key="7">
    <source>
        <dbReference type="RuleBase" id="RU366025"/>
    </source>
</evidence>
<dbReference type="SUPFAM" id="SSF54001">
    <property type="entry name" value="Cysteine proteinases"/>
    <property type="match status" value="1"/>
</dbReference>
<evidence type="ECO:0000259" key="9">
    <source>
        <dbReference type="PROSITE" id="PS50235"/>
    </source>
</evidence>
<evidence type="ECO:0000256" key="6">
    <source>
        <dbReference type="ARBA" id="ARBA00022807"/>
    </source>
</evidence>
<accession>A0AAV7GWV5</accession>
<keyword evidence="3 7" id="KW-0645">Protease</keyword>
<feature type="transmembrane region" description="Helical" evidence="8">
    <location>
        <begin position="33"/>
        <end position="54"/>
    </location>
</feature>
<protein>
    <recommendedName>
        <fullName evidence="7">Ubiquitin carboxyl-terminal hydrolase</fullName>
        <ecNumber evidence="7">3.4.19.12</ecNumber>
    </recommendedName>
</protein>
<evidence type="ECO:0000313" key="11">
    <source>
        <dbReference type="Proteomes" id="UP000775213"/>
    </source>
</evidence>
<dbReference type="GO" id="GO:0016579">
    <property type="term" value="P:protein deubiquitination"/>
    <property type="evidence" value="ECO:0007669"/>
    <property type="project" value="InterPro"/>
</dbReference>
<comment type="similarity">
    <text evidence="2 7">Belongs to the peptidase C19 family.</text>
</comment>
<dbReference type="Proteomes" id="UP000775213">
    <property type="component" value="Unassembled WGS sequence"/>
</dbReference>
<keyword evidence="5 7" id="KW-0378">Hydrolase</keyword>
<dbReference type="InterPro" id="IPR018200">
    <property type="entry name" value="USP_CS"/>
</dbReference>
<keyword evidence="11" id="KW-1185">Reference proteome</keyword>
<dbReference type="PANTHER" id="PTHR24006">
    <property type="entry name" value="UBIQUITIN CARBOXYL-TERMINAL HYDROLASE"/>
    <property type="match status" value="1"/>
</dbReference>
<keyword evidence="8" id="KW-0812">Transmembrane</keyword>
<keyword evidence="4 7" id="KW-0833">Ubl conjugation pathway</keyword>
<gene>
    <name evidence="10" type="ORF">IEQ34_010786</name>
</gene>
<dbReference type="PROSITE" id="PS00972">
    <property type="entry name" value="USP_1"/>
    <property type="match status" value="1"/>
</dbReference>
<organism evidence="10 11">
    <name type="scientific">Dendrobium chrysotoxum</name>
    <name type="common">Orchid</name>
    <dbReference type="NCBI Taxonomy" id="161865"/>
    <lineage>
        <taxon>Eukaryota</taxon>
        <taxon>Viridiplantae</taxon>
        <taxon>Streptophyta</taxon>
        <taxon>Embryophyta</taxon>
        <taxon>Tracheophyta</taxon>
        <taxon>Spermatophyta</taxon>
        <taxon>Magnoliopsida</taxon>
        <taxon>Liliopsida</taxon>
        <taxon>Asparagales</taxon>
        <taxon>Orchidaceae</taxon>
        <taxon>Epidendroideae</taxon>
        <taxon>Malaxideae</taxon>
        <taxon>Dendrobiinae</taxon>
        <taxon>Dendrobium</taxon>
    </lineage>
</organism>
<comment type="function">
    <text evidence="7">Recognizes and hydrolyzes the peptide bond at the C-terminal Gly of ubiquitin. Involved in the processing of poly-ubiquitin precursors as well as that of ubiquitinated proteins.</text>
</comment>
<feature type="domain" description="USP" evidence="9">
    <location>
        <begin position="81"/>
        <end position="591"/>
    </location>
</feature>
<dbReference type="GO" id="GO:0006508">
    <property type="term" value="P:proteolysis"/>
    <property type="evidence" value="ECO:0007669"/>
    <property type="project" value="UniProtKB-KW"/>
</dbReference>
<keyword evidence="6 7" id="KW-0788">Thiol protease</keyword>
<keyword evidence="8" id="KW-0472">Membrane</keyword>
<evidence type="ECO:0000313" key="10">
    <source>
        <dbReference type="EMBL" id="KAH0460123.1"/>
    </source>
</evidence>
<dbReference type="GO" id="GO:0004843">
    <property type="term" value="F:cysteine-type deubiquitinase activity"/>
    <property type="evidence" value="ECO:0007669"/>
    <property type="project" value="UniProtKB-UniRule"/>
</dbReference>
<dbReference type="InterPro" id="IPR038765">
    <property type="entry name" value="Papain-like_cys_pep_sf"/>
</dbReference>
<dbReference type="InterPro" id="IPR050164">
    <property type="entry name" value="Peptidase_C19"/>
</dbReference>
<dbReference type="EMBL" id="JAGFBR010000010">
    <property type="protein sequence ID" value="KAH0460123.1"/>
    <property type="molecule type" value="Genomic_DNA"/>
</dbReference>
<dbReference type="AlphaFoldDB" id="A0AAV7GWV5"/>
<dbReference type="PROSITE" id="PS50235">
    <property type="entry name" value="USP_3"/>
    <property type="match status" value="1"/>
</dbReference>
<evidence type="ECO:0000256" key="8">
    <source>
        <dbReference type="SAM" id="Phobius"/>
    </source>
</evidence>
<evidence type="ECO:0000256" key="2">
    <source>
        <dbReference type="ARBA" id="ARBA00009085"/>
    </source>
</evidence>
<name>A0AAV7GWV5_DENCH</name>
<evidence type="ECO:0000256" key="4">
    <source>
        <dbReference type="ARBA" id="ARBA00022786"/>
    </source>
</evidence>
<evidence type="ECO:0000256" key="3">
    <source>
        <dbReference type="ARBA" id="ARBA00022670"/>
    </source>
</evidence>
<proteinExistence type="inferred from homology"/>
<dbReference type="GO" id="GO:0005829">
    <property type="term" value="C:cytosol"/>
    <property type="evidence" value="ECO:0007669"/>
    <property type="project" value="TreeGrafter"/>
</dbReference>
<dbReference type="PANTHER" id="PTHR24006:SF888">
    <property type="entry name" value="UBIQUITIN CARBOXYL-TERMINAL HYDROLASE 30"/>
    <property type="match status" value="1"/>
</dbReference>